<dbReference type="Proteomes" id="UP001498398">
    <property type="component" value="Unassembled WGS sequence"/>
</dbReference>
<dbReference type="SUPFAM" id="SSF47571">
    <property type="entry name" value="Cloroperoxidase"/>
    <property type="match status" value="1"/>
</dbReference>
<feature type="compositionally biased region" description="Polar residues" evidence="8">
    <location>
        <begin position="1"/>
        <end position="18"/>
    </location>
</feature>
<name>A0ABR1IWW4_9AGAR</name>
<dbReference type="InterPro" id="IPR036851">
    <property type="entry name" value="Chloroperoxidase-like_sf"/>
</dbReference>
<accession>A0ABR1IWW4</accession>
<comment type="caution">
    <text evidence="10">The sequence shown here is derived from an EMBL/GenBank/DDBJ whole genome shotgun (WGS) entry which is preliminary data.</text>
</comment>
<evidence type="ECO:0000256" key="6">
    <source>
        <dbReference type="ARBA" id="ARBA00023004"/>
    </source>
</evidence>
<dbReference type="PROSITE" id="PS51405">
    <property type="entry name" value="HEME_HALOPEROXIDASE"/>
    <property type="match status" value="1"/>
</dbReference>
<sequence>MYSSFAASSSTENLLPSRSQDHQYSPPEECAHRAPCPGLNTLANHNYIPRSGTGITFLNLISAVAKVYNLSLPLTLLLALPGFIIYGRFNFPSCLPWTWSYTVDLADLASFGPYKIAHPASLVHPNYPSHAPDPDLLFDFLSFARSHGQAEGSPSSPISCTLIKDLPSPSPPPSALSTSPLQPSAIRPVITSGLSLFDFAQLRIARESQLSKPLNTLHEQIALGESALTWLVFHQTGPSLSDKAGACAPPDHVDNDLIVPVDRLVSWFGEEKLPDRWFEDVRPQNTIGLLQARRVAGQIQKDTEILQWRKEASKV</sequence>
<evidence type="ECO:0000313" key="10">
    <source>
        <dbReference type="EMBL" id="KAK7443490.1"/>
    </source>
</evidence>
<evidence type="ECO:0000256" key="1">
    <source>
        <dbReference type="ARBA" id="ARBA00001970"/>
    </source>
</evidence>
<keyword evidence="6" id="KW-0408">Iron</keyword>
<feature type="domain" description="Heme haloperoxidase family profile" evidence="9">
    <location>
        <begin position="20"/>
        <end position="294"/>
    </location>
</feature>
<dbReference type="PANTHER" id="PTHR33577">
    <property type="entry name" value="STERIGMATOCYSTIN BIOSYNTHESIS PEROXIDASE STCC-RELATED"/>
    <property type="match status" value="1"/>
</dbReference>
<keyword evidence="4" id="KW-0479">Metal-binding</keyword>
<feature type="region of interest" description="Disordered" evidence="8">
    <location>
        <begin position="1"/>
        <end position="30"/>
    </location>
</feature>
<protein>
    <recommendedName>
        <fullName evidence="9">Heme haloperoxidase family profile domain-containing protein</fullName>
    </recommendedName>
</protein>
<dbReference type="Gene3D" id="1.10.489.10">
    <property type="entry name" value="Chloroperoxidase-like"/>
    <property type="match status" value="1"/>
</dbReference>
<evidence type="ECO:0000256" key="7">
    <source>
        <dbReference type="ARBA" id="ARBA00025795"/>
    </source>
</evidence>
<comment type="cofactor">
    <cofactor evidence="1">
        <name>heme b</name>
        <dbReference type="ChEBI" id="CHEBI:60344"/>
    </cofactor>
</comment>
<keyword evidence="5" id="KW-0560">Oxidoreductase</keyword>
<organism evidence="10 11">
    <name type="scientific">Marasmiellus scandens</name>
    <dbReference type="NCBI Taxonomy" id="2682957"/>
    <lineage>
        <taxon>Eukaryota</taxon>
        <taxon>Fungi</taxon>
        <taxon>Dikarya</taxon>
        <taxon>Basidiomycota</taxon>
        <taxon>Agaricomycotina</taxon>
        <taxon>Agaricomycetes</taxon>
        <taxon>Agaricomycetidae</taxon>
        <taxon>Agaricales</taxon>
        <taxon>Marasmiineae</taxon>
        <taxon>Omphalotaceae</taxon>
        <taxon>Marasmiellus</taxon>
    </lineage>
</organism>
<dbReference type="InterPro" id="IPR000028">
    <property type="entry name" value="Chloroperoxidase"/>
</dbReference>
<keyword evidence="3" id="KW-0349">Heme</keyword>
<dbReference type="Pfam" id="PF01328">
    <property type="entry name" value="Peroxidase_2"/>
    <property type="match status" value="1"/>
</dbReference>
<reference evidence="10 11" key="1">
    <citation type="submission" date="2024-01" db="EMBL/GenBank/DDBJ databases">
        <title>A draft genome for the cacao thread blight pathogen Marasmiellus scandens.</title>
        <authorList>
            <person name="Baruah I.K."/>
            <person name="Leung J."/>
            <person name="Bukari Y."/>
            <person name="Amoako-Attah I."/>
            <person name="Meinhardt L.W."/>
            <person name="Bailey B.A."/>
            <person name="Cohen S.P."/>
        </authorList>
    </citation>
    <scope>NUCLEOTIDE SEQUENCE [LARGE SCALE GENOMIC DNA]</scope>
    <source>
        <strain evidence="10 11">GH-19</strain>
    </source>
</reference>
<proteinExistence type="inferred from homology"/>
<evidence type="ECO:0000256" key="2">
    <source>
        <dbReference type="ARBA" id="ARBA00022559"/>
    </source>
</evidence>
<keyword evidence="11" id="KW-1185">Reference proteome</keyword>
<dbReference type="PANTHER" id="PTHR33577:SF9">
    <property type="entry name" value="PEROXIDASE STCC"/>
    <property type="match status" value="1"/>
</dbReference>
<dbReference type="EMBL" id="JBANRG010000054">
    <property type="protein sequence ID" value="KAK7443490.1"/>
    <property type="molecule type" value="Genomic_DNA"/>
</dbReference>
<evidence type="ECO:0000256" key="3">
    <source>
        <dbReference type="ARBA" id="ARBA00022617"/>
    </source>
</evidence>
<evidence type="ECO:0000313" key="11">
    <source>
        <dbReference type="Proteomes" id="UP001498398"/>
    </source>
</evidence>
<evidence type="ECO:0000256" key="4">
    <source>
        <dbReference type="ARBA" id="ARBA00022723"/>
    </source>
</evidence>
<evidence type="ECO:0000259" key="9">
    <source>
        <dbReference type="PROSITE" id="PS51405"/>
    </source>
</evidence>
<keyword evidence="2" id="KW-0575">Peroxidase</keyword>
<comment type="similarity">
    <text evidence="7">Belongs to the chloroperoxidase family.</text>
</comment>
<evidence type="ECO:0000256" key="5">
    <source>
        <dbReference type="ARBA" id="ARBA00023002"/>
    </source>
</evidence>
<evidence type="ECO:0000256" key="8">
    <source>
        <dbReference type="SAM" id="MobiDB-lite"/>
    </source>
</evidence>
<gene>
    <name evidence="10" type="ORF">VKT23_015663</name>
</gene>